<accession>A0A2G8TGD8</accession>
<dbReference type="SUPFAM" id="SSF55874">
    <property type="entry name" value="ATPase domain of HSP90 chaperone/DNA topoisomerase II/histidine kinase"/>
    <property type="match status" value="1"/>
</dbReference>
<dbReference type="InterPro" id="IPR011006">
    <property type="entry name" value="CheY-like_superfamily"/>
</dbReference>
<dbReference type="InterPro" id="IPR036097">
    <property type="entry name" value="HisK_dim/P_sf"/>
</dbReference>
<evidence type="ECO:0000256" key="5">
    <source>
        <dbReference type="ARBA" id="ARBA00022679"/>
    </source>
</evidence>
<dbReference type="Gene3D" id="3.40.50.2300">
    <property type="match status" value="1"/>
</dbReference>
<dbReference type="PANTHER" id="PTHR43047">
    <property type="entry name" value="TWO-COMPONENT HISTIDINE PROTEIN KINASE"/>
    <property type="match status" value="1"/>
</dbReference>
<dbReference type="PRINTS" id="PR00344">
    <property type="entry name" value="BCTRLSENSOR"/>
</dbReference>
<dbReference type="CDD" id="cd17580">
    <property type="entry name" value="REC_2_DhkD-like"/>
    <property type="match status" value="1"/>
</dbReference>
<dbReference type="Gene3D" id="3.30.565.10">
    <property type="entry name" value="Histidine kinase-like ATPase, C-terminal domain"/>
    <property type="match status" value="1"/>
</dbReference>
<dbReference type="Pfam" id="PF13188">
    <property type="entry name" value="PAS_8"/>
    <property type="match status" value="1"/>
</dbReference>
<evidence type="ECO:0000256" key="2">
    <source>
        <dbReference type="ARBA" id="ARBA00004429"/>
    </source>
</evidence>
<comment type="catalytic activity">
    <reaction evidence="1">
        <text>ATP + protein L-histidine = ADP + protein N-phospho-L-histidine.</text>
        <dbReference type="EC" id="2.7.13.3"/>
    </reaction>
</comment>
<evidence type="ECO:0000259" key="10">
    <source>
        <dbReference type="PROSITE" id="PS50109"/>
    </source>
</evidence>
<keyword evidence="8" id="KW-0472">Membrane</keyword>
<dbReference type="SMART" id="SM00448">
    <property type="entry name" value="REC"/>
    <property type="match status" value="1"/>
</dbReference>
<evidence type="ECO:0000256" key="6">
    <source>
        <dbReference type="ARBA" id="ARBA00022777"/>
    </source>
</evidence>
<dbReference type="GO" id="GO:0005886">
    <property type="term" value="C:plasma membrane"/>
    <property type="evidence" value="ECO:0007669"/>
    <property type="project" value="UniProtKB-SubCell"/>
</dbReference>
<reference evidence="12 13" key="1">
    <citation type="submission" date="2017-10" db="EMBL/GenBank/DDBJ databases">
        <title>Massilia psychrophilum sp. nov., a novel purple-pigmented bacterium isolated from Tianshan glacier, Xinjiang Municipality, China.</title>
        <authorList>
            <person name="Wang H."/>
        </authorList>
    </citation>
    <scope>NUCLEOTIDE SEQUENCE [LARGE SCALE GENOMIC DNA]</scope>
    <source>
        <strain evidence="12 13">JCM 30074</strain>
    </source>
</reference>
<dbReference type="Gene3D" id="1.10.287.130">
    <property type="match status" value="1"/>
</dbReference>
<evidence type="ECO:0000256" key="3">
    <source>
        <dbReference type="ARBA" id="ARBA00012438"/>
    </source>
</evidence>
<dbReference type="SUPFAM" id="SSF55785">
    <property type="entry name" value="PYP-like sensor domain (PAS domain)"/>
    <property type="match status" value="2"/>
</dbReference>
<name>A0A2G8TGD8_9BURK</name>
<dbReference type="InterPro" id="IPR004358">
    <property type="entry name" value="Sig_transdc_His_kin-like_C"/>
</dbReference>
<dbReference type="InterPro" id="IPR000014">
    <property type="entry name" value="PAS"/>
</dbReference>
<dbReference type="SUPFAM" id="SSF52172">
    <property type="entry name" value="CheY-like"/>
    <property type="match status" value="1"/>
</dbReference>
<dbReference type="InterPro" id="IPR035965">
    <property type="entry name" value="PAS-like_dom_sf"/>
</dbReference>
<dbReference type="PROSITE" id="PS50109">
    <property type="entry name" value="HIS_KIN"/>
    <property type="match status" value="1"/>
</dbReference>
<organism evidence="12 13">
    <name type="scientific">Massilia eurypsychrophila</name>
    <dbReference type="NCBI Taxonomy" id="1485217"/>
    <lineage>
        <taxon>Bacteria</taxon>
        <taxon>Pseudomonadati</taxon>
        <taxon>Pseudomonadota</taxon>
        <taxon>Betaproteobacteria</taxon>
        <taxon>Burkholderiales</taxon>
        <taxon>Oxalobacteraceae</taxon>
        <taxon>Telluria group</taxon>
        <taxon>Massilia</taxon>
    </lineage>
</organism>
<keyword evidence="7" id="KW-0902">Two-component regulatory system</keyword>
<keyword evidence="13" id="KW-1185">Reference proteome</keyword>
<evidence type="ECO:0000256" key="8">
    <source>
        <dbReference type="ARBA" id="ARBA00023136"/>
    </source>
</evidence>
<dbReference type="PANTHER" id="PTHR43047:SF72">
    <property type="entry name" value="OSMOSENSING HISTIDINE PROTEIN KINASE SLN1"/>
    <property type="match status" value="1"/>
</dbReference>
<sequence>MKTPDQTVSGALAGDAGGGAELASWSWDLKHDCVTADAAMARLFDLSPELGGQSPVSAYYARLHPDDAIGHAADIRRAIDSGEPYASTLRVRGADGQYQQVLARGEVLYDSFGEPERLRGVMLDVTGGLAARAELRDSEERYRTLFEAIDEGVCIIEMLYDDDGQPYDYRFLEMNSAFAKHTGLVGAIGKTARELVPDFERHWLDIYGRVAATGESIRFVNGDAAMNRWFDVYATRVGAAGSHKVALLFTDVTERKRAETQAQRLAADLTAADRRKTEFLATLAHELRNPLAPLRSGLQVLRLSSGDPDATARVLDVMERQLGHMVELVDDLLDIARITRGQVAIKQAQVDLKTVLDAAIDTSLPMIEEHHHRLVVQVAGEALPLFADATRVTQVVSNLLNNAAKYTPRGGTITLAARRDGADAVVSVADTGIGIAADSLQEVFGLFNQVGTDRNRAQGGLGIGLSLVRSLVELHGGSVVADSAGVGEGSVFTVRLPLDAAAAAQTVLAAAAPAAPMHAVRVLVVDDNRDAADTLAALLELLGHSAQVANDGRAALDAVLDFRPQVVFLDIGMPGMNGYDVAQVIRNDRRLDQPLLVALTGWGGESDRQRTRDAGFDLHLTKPVDLDAIEKMLSSV</sequence>
<evidence type="ECO:0000259" key="11">
    <source>
        <dbReference type="PROSITE" id="PS50110"/>
    </source>
</evidence>
<dbReference type="InterPro" id="IPR005467">
    <property type="entry name" value="His_kinase_dom"/>
</dbReference>
<dbReference type="Proteomes" id="UP000230390">
    <property type="component" value="Unassembled WGS sequence"/>
</dbReference>
<evidence type="ECO:0000256" key="4">
    <source>
        <dbReference type="ARBA" id="ARBA00022553"/>
    </source>
</evidence>
<feature type="domain" description="Response regulatory" evidence="11">
    <location>
        <begin position="521"/>
        <end position="636"/>
    </location>
</feature>
<dbReference type="SMART" id="SM00388">
    <property type="entry name" value="HisKA"/>
    <property type="match status" value="1"/>
</dbReference>
<dbReference type="Gene3D" id="3.30.450.20">
    <property type="entry name" value="PAS domain"/>
    <property type="match status" value="2"/>
</dbReference>
<dbReference type="FunFam" id="3.30.565.10:FF:000006">
    <property type="entry name" value="Sensor histidine kinase WalK"/>
    <property type="match status" value="1"/>
</dbReference>
<evidence type="ECO:0000256" key="7">
    <source>
        <dbReference type="ARBA" id="ARBA00023012"/>
    </source>
</evidence>
<dbReference type="InterPro" id="IPR001789">
    <property type="entry name" value="Sig_transdc_resp-reg_receiver"/>
</dbReference>
<feature type="domain" description="Histidine kinase" evidence="10">
    <location>
        <begin position="282"/>
        <end position="500"/>
    </location>
</feature>
<dbReference type="InterPro" id="IPR036890">
    <property type="entry name" value="HATPase_C_sf"/>
</dbReference>
<dbReference type="Pfam" id="PF00512">
    <property type="entry name" value="HisKA"/>
    <property type="match status" value="1"/>
</dbReference>
<evidence type="ECO:0000256" key="1">
    <source>
        <dbReference type="ARBA" id="ARBA00000085"/>
    </source>
</evidence>
<keyword evidence="5" id="KW-0808">Transferase</keyword>
<comment type="caution">
    <text evidence="12">The sequence shown here is derived from an EMBL/GenBank/DDBJ whole genome shotgun (WGS) entry which is preliminary data.</text>
</comment>
<dbReference type="InterPro" id="IPR003661">
    <property type="entry name" value="HisK_dim/P_dom"/>
</dbReference>
<dbReference type="InterPro" id="IPR013655">
    <property type="entry name" value="PAS_fold_3"/>
</dbReference>
<dbReference type="SUPFAM" id="SSF47384">
    <property type="entry name" value="Homodimeric domain of signal transducing histidine kinase"/>
    <property type="match status" value="1"/>
</dbReference>
<evidence type="ECO:0000256" key="9">
    <source>
        <dbReference type="PROSITE-ProRule" id="PRU00169"/>
    </source>
</evidence>
<dbReference type="SMART" id="SM00387">
    <property type="entry name" value="HATPase_c"/>
    <property type="match status" value="1"/>
</dbReference>
<dbReference type="Gene3D" id="2.10.70.100">
    <property type="match status" value="1"/>
</dbReference>
<dbReference type="Pfam" id="PF02518">
    <property type="entry name" value="HATPase_c"/>
    <property type="match status" value="1"/>
</dbReference>
<dbReference type="PROSITE" id="PS50110">
    <property type="entry name" value="RESPONSE_REGULATORY"/>
    <property type="match status" value="1"/>
</dbReference>
<dbReference type="CDD" id="cd00130">
    <property type="entry name" value="PAS"/>
    <property type="match status" value="1"/>
</dbReference>
<keyword evidence="6" id="KW-0418">Kinase</keyword>
<dbReference type="EC" id="2.7.13.3" evidence="3"/>
<dbReference type="GO" id="GO:0009927">
    <property type="term" value="F:histidine phosphotransfer kinase activity"/>
    <property type="evidence" value="ECO:0007669"/>
    <property type="project" value="TreeGrafter"/>
</dbReference>
<dbReference type="Pfam" id="PF00072">
    <property type="entry name" value="Response_reg"/>
    <property type="match status" value="1"/>
</dbReference>
<dbReference type="RefSeq" id="WP_099788626.1">
    <property type="nucleotide sequence ID" value="NZ_JBHLYV010000032.1"/>
</dbReference>
<dbReference type="Pfam" id="PF08447">
    <property type="entry name" value="PAS_3"/>
    <property type="match status" value="1"/>
</dbReference>
<keyword evidence="4 9" id="KW-0597">Phosphoprotein</keyword>
<proteinExistence type="predicted"/>
<feature type="modified residue" description="4-aspartylphosphate" evidence="9">
    <location>
        <position position="570"/>
    </location>
</feature>
<protein>
    <recommendedName>
        <fullName evidence="3">histidine kinase</fullName>
        <ecNumber evidence="3">2.7.13.3</ecNumber>
    </recommendedName>
</protein>
<gene>
    <name evidence="12" type="ORF">CR105_11710</name>
</gene>
<dbReference type="FunFam" id="1.10.287.130:FF:000001">
    <property type="entry name" value="Two-component sensor histidine kinase"/>
    <property type="match status" value="1"/>
</dbReference>
<dbReference type="EMBL" id="PDOC01000005">
    <property type="protein sequence ID" value="PIL45121.1"/>
    <property type="molecule type" value="Genomic_DNA"/>
</dbReference>
<dbReference type="AlphaFoldDB" id="A0A2G8TGD8"/>
<evidence type="ECO:0000313" key="13">
    <source>
        <dbReference type="Proteomes" id="UP000230390"/>
    </source>
</evidence>
<dbReference type="GO" id="GO:0000155">
    <property type="term" value="F:phosphorelay sensor kinase activity"/>
    <property type="evidence" value="ECO:0007669"/>
    <property type="project" value="InterPro"/>
</dbReference>
<dbReference type="InterPro" id="IPR003594">
    <property type="entry name" value="HATPase_dom"/>
</dbReference>
<evidence type="ECO:0000313" key="12">
    <source>
        <dbReference type="EMBL" id="PIL45121.1"/>
    </source>
</evidence>
<comment type="subcellular location">
    <subcellularLocation>
        <location evidence="2">Cell inner membrane</location>
        <topology evidence="2">Multi-pass membrane protein</topology>
    </subcellularLocation>
</comment>
<dbReference type="CDD" id="cd00082">
    <property type="entry name" value="HisKA"/>
    <property type="match status" value="1"/>
</dbReference>
<dbReference type="OrthoDB" id="9087351at2"/>